<evidence type="ECO:0000313" key="6">
    <source>
        <dbReference type="Proteomes" id="UP000324632"/>
    </source>
</evidence>
<dbReference type="Pfam" id="PF10545">
    <property type="entry name" value="MADF_DNA_bdg"/>
    <property type="match status" value="1"/>
</dbReference>
<dbReference type="AlphaFoldDB" id="A0A5A9P9Y1"/>
<keyword evidence="1" id="KW-0539">Nucleus</keyword>
<gene>
    <name evidence="5" type="ORF">E1301_Tti022033</name>
</gene>
<accession>A0A5A9P9Y1</accession>
<reference evidence="5 6" key="1">
    <citation type="journal article" date="2019" name="Mol. Ecol. Resour.">
        <title>Chromosome-level genome assembly of Triplophysa tibetana, a fish adapted to the harsh high-altitude environment of the Tibetan Plateau.</title>
        <authorList>
            <person name="Yang X."/>
            <person name="Liu H."/>
            <person name="Ma Z."/>
            <person name="Zou Y."/>
            <person name="Zou M."/>
            <person name="Mao Y."/>
            <person name="Li X."/>
            <person name="Wang H."/>
            <person name="Chen T."/>
            <person name="Wang W."/>
            <person name="Yang R."/>
        </authorList>
    </citation>
    <scope>NUCLEOTIDE SEQUENCE [LARGE SCALE GENOMIC DNA]</scope>
    <source>
        <strain evidence="5">TTIB1903HZAU</strain>
        <tissue evidence="5">Muscle</tissue>
    </source>
</reference>
<dbReference type="OrthoDB" id="5984255at2759"/>
<evidence type="ECO:0000259" key="4">
    <source>
        <dbReference type="PROSITE" id="PS51031"/>
    </source>
</evidence>
<feature type="compositionally biased region" description="Low complexity" evidence="2">
    <location>
        <begin position="129"/>
        <end position="140"/>
    </location>
</feature>
<feature type="region of interest" description="Disordered" evidence="2">
    <location>
        <begin position="101"/>
        <end position="179"/>
    </location>
</feature>
<dbReference type="PANTHER" id="PTHR12243:SF60">
    <property type="entry name" value="SI:CH211-15D5.12-RELATED"/>
    <property type="match status" value="1"/>
</dbReference>
<dbReference type="GO" id="GO:0005667">
    <property type="term" value="C:transcription regulator complex"/>
    <property type="evidence" value="ECO:0007669"/>
    <property type="project" value="TreeGrafter"/>
</dbReference>
<protein>
    <submittedName>
        <fullName evidence="5">Transcription factor</fullName>
    </submittedName>
</protein>
<evidence type="ECO:0000259" key="3">
    <source>
        <dbReference type="PROSITE" id="PS51029"/>
    </source>
</evidence>
<evidence type="ECO:0000313" key="5">
    <source>
        <dbReference type="EMBL" id="KAA0717457.1"/>
    </source>
</evidence>
<dbReference type="PROSITE" id="PS51029">
    <property type="entry name" value="MADF"/>
    <property type="match status" value="1"/>
</dbReference>
<keyword evidence="6" id="KW-1185">Reference proteome</keyword>
<dbReference type="InterPro" id="IPR004210">
    <property type="entry name" value="BESS_motif"/>
</dbReference>
<comment type="caution">
    <text evidence="5">The sequence shown here is derived from an EMBL/GenBank/DDBJ whole genome shotgun (WGS) entry which is preliminary data.</text>
</comment>
<dbReference type="GO" id="GO:0006357">
    <property type="term" value="P:regulation of transcription by RNA polymerase II"/>
    <property type="evidence" value="ECO:0007669"/>
    <property type="project" value="TreeGrafter"/>
</dbReference>
<sequence>MNSMAVVEKLIQSVHAFPVLYNVSFHDYRSSERRAKAWREVAASIGLSVVECKRRWKTIRDRYIRERRLCKLGKEQGGRRLHFWPHREALSFLDAHIRKRKRHNDAEGPEELEEGTASGQDSHDDSLDESSGGDSKPLESSLKKSKAADSKSEGQRRSKLKSEDTKDFMSNIPETKPLMSPQLIPNITAQLNPLSQLPLSIVTQLAPIKQDPQMTQLVPLVTGLSPGLNVSQALASPLQQIPIKTNTAPALLAPNINGKMAEKEPASQKPVLDRALDEDELFLLSYVPALKRLTPQKRAAVKMKIQQLMFDAEFRDE</sequence>
<evidence type="ECO:0000256" key="2">
    <source>
        <dbReference type="SAM" id="MobiDB-lite"/>
    </source>
</evidence>
<dbReference type="PROSITE" id="PS51031">
    <property type="entry name" value="BESS"/>
    <property type="match status" value="1"/>
</dbReference>
<dbReference type="Pfam" id="PF02944">
    <property type="entry name" value="BESS"/>
    <property type="match status" value="1"/>
</dbReference>
<dbReference type="InterPro" id="IPR006578">
    <property type="entry name" value="MADF-dom"/>
</dbReference>
<dbReference type="GO" id="GO:0003677">
    <property type="term" value="F:DNA binding"/>
    <property type="evidence" value="ECO:0007669"/>
    <property type="project" value="InterPro"/>
</dbReference>
<organism evidence="5 6">
    <name type="scientific">Triplophysa tibetana</name>
    <dbReference type="NCBI Taxonomy" id="1572043"/>
    <lineage>
        <taxon>Eukaryota</taxon>
        <taxon>Metazoa</taxon>
        <taxon>Chordata</taxon>
        <taxon>Craniata</taxon>
        <taxon>Vertebrata</taxon>
        <taxon>Euteleostomi</taxon>
        <taxon>Actinopterygii</taxon>
        <taxon>Neopterygii</taxon>
        <taxon>Teleostei</taxon>
        <taxon>Ostariophysi</taxon>
        <taxon>Cypriniformes</taxon>
        <taxon>Nemacheilidae</taxon>
        <taxon>Triplophysa</taxon>
    </lineage>
</organism>
<proteinExistence type="predicted"/>
<feature type="compositionally biased region" description="Basic and acidic residues" evidence="2">
    <location>
        <begin position="146"/>
        <end position="167"/>
    </location>
</feature>
<dbReference type="PANTHER" id="PTHR12243">
    <property type="entry name" value="MADF DOMAIN TRANSCRIPTION FACTOR"/>
    <property type="match status" value="1"/>
</dbReference>
<evidence type="ECO:0000256" key="1">
    <source>
        <dbReference type="PROSITE-ProRule" id="PRU00371"/>
    </source>
</evidence>
<dbReference type="Proteomes" id="UP000324632">
    <property type="component" value="Chromosome 9"/>
</dbReference>
<dbReference type="EMBL" id="SOYY01000009">
    <property type="protein sequence ID" value="KAA0717457.1"/>
    <property type="molecule type" value="Genomic_DNA"/>
</dbReference>
<name>A0A5A9P9Y1_9TELE</name>
<dbReference type="InterPro" id="IPR039353">
    <property type="entry name" value="TF_Adf1"/>
</dbReference>
<dbReference type="GO" id="GO:0005634">
    <property type="term" value="C:nucleus"/>
    <property type="evidence" value="ECO:0007669"/>
    <property type="project" value="UniProtKB-SubCell"/>
</dbReference>
<feature type="domain" description="MADF" evidence="3">
    <location>
        <begin position="9"/>
        <end position="98"/>
    </location>
</feature>
<comment type="subcellular location">
    <subcellularLocation>
        <location evidence="1">Nucleus</location>
    </subcellularLocation>
</comment>
<feature type="domain" description="BESS" evidence="4">
    <location>
        <begin position="276"/>
        <end position="315"/>
    </location>
</feature>
<dbReference type="SMART" id="SM00595">
    <property type="entry name" value="MADF"/>
    <property type="match status" value="1"/>
</dbReference>